<protein>
    <submittedName>
        <fullName evidence="3">Fasciclin domain-containing protein</fullName>
    </submittedName>
</protein>
<dbReference type="SMART" id="SM00554">
    <property type="entry name" value="FAS1"/>
    <property type="match status" value="5"/>
</dbReference>
<feature type="chain" id="PRO_5047135533" evidence="1">
    <location>
        <begin position="25"/>
        <end position="761"/>
    </location>
</feature>
<dbReference type="PROSITE" id="PS51257">
    <property type="entry name" value="PROKAR_LIPOPROTEIN"/>
    <property type="match status" value="1"/>
</dbReference>
<keyword evidence="1" id="KW-0732">Signal</keyword>
<feature type="domain" description="FAS1" evidence="2">
    <location>
        <begin position="175"/>
        <end position="320"/>
    </location>
</feature>
<feature type="domain" description="FAS1" evidence="2">
    <location>
        <begin position="467"/>
        <end position="606"/>
    </location>
</feature>
<proteinExistence type="predicted"/>
<dbReference type="Gene3D" id="2.30.180.10">
    <property type="entry name" value="FAS1 domain"/>
    <property type="match status" value="5"/>
</dbReference>
<dbReference type="SUPFAM" id="SSF82153">
    <property type="entry name" value="FAS1 domain"/>
    <property type="match status" value="5"/>
</dbReference>
<dbReference type="PANTHER" id="PTHR10900">
    <property type="entry name" value="PERIOSTIN-RELATED"/>
    <property type="match status" value="1"/>
</dbReference>
<gene>
    <name evidence="3" type="ORF">M3P09_06515</name>
</gene>
<reference evidence="3" key="1">
    <citation type="submission" date="2022-05" db="EMBL/GenBank/DDBJ databases">
        <authorList>
            <person name="Park J.-S."/>
        </authorList>
    </citation>
    <scope>NUCLEOTIDE SEQUENCE</scope>
    <source>
        <strain evidence="3">2012CJ34-3</strain>
    </source>
</reference>
<feature type="domain" description="FAS1" evidence="2">
    <location>
        <begin position="608"/>
        <end position="757"/>
    </location>
</feature>
<feature type="domain" description="FAS1" evidence="2">
    <location>
        <begin position="325"/>
        <end position="465"/>
    </location>
</feature>
<evidence type="ECO:0000259" key="2">
    <source>
        <dbReference type="PROSITE" id="PS50213"/>
    </source>
</evidence>
<accession>A0ABT0QFA0</accession>
<name>A0ABT0QFA0_9FLAO</name>
<dbReference type="Pfam" id="PF02469">
    <property type="entry name" value="Fasciclin"/>
    <property type="match status" value="5"/>
</dbReference>
<dbReference type="EMBL" id="JAMFLZ010000002">
    <property type="protein sequence ID" value="MCL6294640.1"/>
    <property type="molecule type" value="Genomic_DNA"/>
</dbReference>
<sequence>MKTLTALKKVFLLTIVAAFLFSCSDDDNPVLFKEQQNIVGLALDSPDLSSLVAALQQANLVETLNGNGPFTVLAPTNAAFDKFLSDNGFASLNDVPNDVLTQVLLNHVISGDLKSSGLSTGYGKTLATEASSNNNLSLYINTESGVNFNGVSDVVTADIDASNGVIHIVDGVIGLPSVVDLALADNTFSILVSALTRSDLTFDYVTTLSTPNGTAPAPFTVFAPTNDAFVSLLAELGVSSLEEIDEPTLKATLDLHAVAGANVLAAGLSDDMMVGTLGGDITANVTGGATLTDSNGRVSNIIVTDVQAANGVIHVIDKVVLPKLPENLVSKAYNTPELSILYDAIQAADLAGALSGEGPLTVLAPTNEAFAAFLTDNNFASLGDIPTDILAQVLLNHVIDGSVMSTDLTSAGAGYASTMATGAGDNNMSIFYDTSSGVTFNGISTVTAADVEATNGVVHIVDKVIGLPTVVDHALANPGFSSLVAALGAADGDLVNVLSGAGPFTVLAPDDAAFTTFLDGAALGDVPTDALSNILLNHVLSGVTMSTDLVTAGAGYANTSATGPGMNNLSLYFNTSDGVKFNGVSSVAKADVVASNGIIHAVDAVIGIPTVVTFAAADPNFSTLVTALTTLTPATDFVSVLSRTEGMNGDGLNPNFTVFAPTNAAFDALASIPGEAVLTQVLLHHVIGDNNVTSGDLTPDGDTVAASLQGDNITVTLPGSGDNIADITDGAGNSDIGVIAVDVQAGNGVIHVVNKVLLPSN</sequence>
<evidence type="ECO:0000313" key="4">
    <source>
        <dbReference type="Proteomes" id="UP001165381"/>
    </source>
</evidence>
<dbReference type="InterPro" id="IPR000782">
    <property type="entry name" value="FAS1_domain"/>
</dbReference>
<dbReference type="InterPro" id="IPR036378">
    <property type="entry name" value="FAS1_dom_sf"/>
</dbReference>
<feature type="domain" description="FAS1" evidence="2">
    <location>
        <begin position="35"/>
        <end position="173"/>
    </location>
</feature>
<keyword evidence="4" id="KW-1185">Reference proteome</keyword>
<evidence type="ECO:0000313" key="3">
    <source>
        <dbReference type="EMBL" id="MCL6294640.1"/>
    </source>
</evidence>
<comment type="caution">
    <text evidence="3">The sequence shown here is derived from an EMBL/GenBank/DDBJ whole genome shotgun (WGS) entry which is preliminary data.</text>
</comment>
<dbReference type="RefSeq" id="WP_249972480.1">
    <property type="nucleotide sequence ID" value="NZ_JAMFLZ010000002.1"/>
</dbReference>
<dbReference type="PANTHER" id="PTHR10900:SF77">
    <property type="entry name" value="FI19380P1"/>
    <property type="match status" value="1"/>
</dbReference>
<dbReference type="Proteomes" id="UP001165381">
    <property type="component" value="Unassembled WGS sequence"/>
</dbReference>
<feature type="signal peptide" evidence="1">
    <location>
        <begin position="1"/>
        <end position="24"/>
    </location>
</feature>
<evidence type="ECO:0000256" key="1">
    <source>
        <dbReference type="SAM" id="SignalP"/>
    </source>
</evidence>
<organism evidence="3 4">
    <name type="scientific">Jejuia spongiicola</name>
    <dbReference type="NCBI Taxonomy" id="2942207"/>
    <lineage>
        <taxon>Bacteria</taxon>
        <taxon>Pseudomonadati</taxon>
        <taxon>Bacteroidota</taxon>
        <taxon>Flavobacteriia</taxon>
        <taxon>Flavobacteriales</taxon>
        <taxon>Flavobacteriaceae</taxon>
        <taxon>Jejuia</taxon>
    </lineage>
</organism>
<dbReference type="PROSITE" id="PS50213">
    <property type="entry name" value="FAS1"/>
    <property type="match status" value="5"/>
</dbReference>
<dbReference type="InterPro" id="IPR050904">
    <property type="entry name" value="Adhesion/Biosynth-related"/>
</dbReference>